<dbReference type="AlphaFoldDB" id="B6W1T4"/>
<organism evidence="2 3">
    <name type="scientific">Phocaeicola dorei DSM 17855</name>
    <dbReference type="NCBI Taxonomy" id="483217"/>
    <lineage>
        <taxon>Bacteria</taxon>
        <taxon>Pseudomonadati</taxon>
        <taxon>Bacteroidota</taxon>
        <taxon>Bacteroidia</taxon>
        <taxon>Bacteroidales</taxon>
        <taxon>Bacteroidaceae</taxon>
        <taxon>Phocaeicola</taxon>
    </lineage>
</organism>
<protein>
    <submittedName>
        <fullName evidence="2">Uncharacterized protein</fullName>
    </submittedName>
</protein>
<dbReference type="HOGENOM" id="CLU_3149373_0_0_10"/>
<evidence type="ECO:0000313" key="3">
    <source>
        <dbReference type="Proteomes" id="UP000004849"/>
    </source>
</evidence>
<evidence type="ECO:0000256" key="1">
    <source>
        <dbReference type="SAM" id="Phobius"/>
    </source>
</evidence>
<reference evidence="2 3" key="1">
    <citation type="submission" date="2008-10" db="EMBL/GenBank/DDBJ databases">
        <title>Draft genome sequence of Bacteroides dorei (DSM 17855).</title>
        <authorList>
            <person name="Sudarsanam P."/>
            <person name="Ley R."/>
            <person name="Guruge J."/>
            <person name="Turnbaugh P.J."/>
            <person name="Mahowald M."/>
            <person name="Liep D."/>
            <person name="Gordon J."/>
        </authorList>
    </citation>
    <scope>NUCLEOTIDE SEQUENCE [LARGE SCALE GENOMIC DNA]</scope>
    <source>
        <strain evidence="2 3">DSM 17855</strain>
    </source>
</reference>
<keyword evidence="1" id="KW-0472">Membrane</keyword>
<dbReference type="Proteomes" id="UP000004849">
    <property type="component" value="Unassembled WGS sequence"/>
</dbReference>
<keyword evidence="1" id="KW-1133">Transmembrane helix</keyword>
<evidence type="ECO:0000313" key="2">
    <source>
        <dbReference type="EMBL" id="EEB24011.1"/>
    </source>
</evidence>
<reference evidence="2 3" key="2">
    <citation type="submission" date="2008-10" db="EMBL/GenBank/DDBJ databases">
        <authorList>
            <person name="Fulton L."/>
            <person name="Clifton S."/>
            <person name="Fulton B."/>
            <person name="Xu J."/>
            <person name="Minx P."/>
            <person name="Pepin K.H."/>
            <person name="Johnson M."/>
            <person name="Thiruvilangam P."/>
            <person name="Bhonagiri V."/>
            <person name="Nash W.E."/>
            <person name="Mardis E.R."/>
            <person name="Wilson R.K."/>
        </authorList>
    </citation>
    <scope>NUCLEOTIDE SEQUENCE [LARGE SCALE GENOMIC DNA]</scope>
    <source>
        <strain evidence="2 3">DSM 17855</strain>
    </source>
</reference>
<keyword evidence="1" id="KW-0812">Transmembrane</keyword>
<proteinExistence type="predicted"/>
<dbReference type="EMBL" id="ABWZ01000071">
    <property type="protein sequence ID" value="EEB24011.1"/>
    <property type="molecule type" value="Genomic_DNA"/>
</dbReference>
<accession>B6W1T4</accession>
<gene>
    <name evidence="2" type="ORF">BACDOR_03427</name>
</gene>
<sequence length="48" mass="6206">MFLLEIYYFCSVFNNNKNKMKALYNTYFFFFYYFYFSNKVKREFVCIR</sequence>
<name>B6W1T4_9BACT</name>
<feature type="transmembrane region" description="Helical" evidence="1">
    <location>
        <begin position="22"/>
        <end position="38"/>
    </location>
</feature>